<keyword evidence="1" id="KW-0812">Transmembrane</keyword>
<sequence>MLSDARRTFLSTPDLSSLPTRIHDRIRERDWANELLLRSIQLTIIAIFCVIYAVSPKTHPDGAMAIAPYVLATYLALSLIGIVWCYFREPPDWASYVSIIFDFALLYGLMVSFHIQYEQPATFVLKAPALLYVFIFIAIRALRFNPKFVLFAGFAAMAGWAAIMVYVTRIDPHDSMLTRSYVDYLTSNSILIGAEIDKLLSILLVTAVLALAVNGSRNFLVTAMTEGIAAAEFARFFDAPVARNIRFANERLVPGKAERQHVAVLTVDIRGFTKIAERCDPDTVMRILAAYQGRVLPLVHAEGGVIDKFIGDGILAGFGLGRISETLAADALRAAEAILRDARSWLLEPDFAGCGGPLEIGIGVASGPVSWGTVGRDERLEMTVIGSPVNLAAKLEKLNKHLGSVCIVEAASWRLGIEQGYDGRFSAAPRRVAVEGMDNEVDVMVLSLPALDTVPILEAGGGRVSR</sequence>
<organism evidence="3 4">
    <name type="scientific">Nitratireductor arenosus</name>
    <dbReference type="NCBI Taxonomy" id="2682096"/>
    <lineage>
        <taxon>Bacteria</taxon>
        <taxon>Pseudomonadati</taxon>
        <taxon>Pseudomonadota</taxon>
        <taxon>Alphaproteobacteria</taxon>
        <taxon>Hyphomicrobiales</taxon>
        <taxon>Phyllobacteriaceae</taxon>
        <taxon>Nitratireductor</taxon>
    </lineage>
</organism>
<evidence type="ECO:0000313" key="3">
    <source>
        <dbReference type="EMBL" id="MVA96414.1"/>
    </source>
</evidence>
<keyword evidence="4" id="KW-1185">Reference proteome</keyword>
<dbReference type="PANTHER" id="PTHR43081:SF1">
    <property type="entry name" value="ADENYLATE CYCLASE, TERMINAL-DIFFERENTIATION SPECIFIC"/>
    <property type="match status" value="1"/>
</dbReference>
<keyword evidence="1" id="KW-1133">Transmembrane helix</keyword>
<feature type="transmembrane region" description="Helical" evidence="1">
    <location>
        <begin position="66"/>
        <end position="87"/>
    </location>
</feature>
<evidence type="ECO:0000313" key="4">
    <source>
        <dbReference type="Proteomes" id="UP000463224"/>
    </source>
</evidence>
<dbReference type="PANTHER" id="PTHR43081">
    <property type="entry name" value="ADENYLATE CYCLASE, TERMINAL-DIFFERENTIATION SPECIFIC-RELATED"/>
    <property type="match status" value="1"/>
</dbReference>
<feature type="transmembrane region" description="Helical" evidence="1">
    <location>
        <begin position="149"/>
        <end position="170"/>
    </location>
</feature>
<protein>
    <submittedName>
        <fullName evidence="3">Adenylate/guanylate cyclase domain-containing protein</fullName>
    </submittedName>
</protein>
<gene>
    <name evidence="3" type="ORF">GN330_04035</name>
</gene>
<dbReference type="EMBL" id="WPHG01000001">
    <property type="protein sequence ID" value="MVA96414.1"/>
    <property type="molecule type" value="Genomic_DNA"/>
</dbReference>
<keyword evidence="1" id="KW-0472">Membrane</keyword>
<dbReference type="GO" id="GO:0009190">
    <property type="term" value="P:cyclic nucleotide biosynthetic process"/>
    <property type="evidence" value="ECO:0007669"/>
    <property type="project" value="InterPro"/>
</dbReference>
<name>A0A844QCR5_9HYPH</name>
<dbReference type="InterPro" id="IPR001054">
    <property type="entry name" value="A/G_cyclase"/>
</dbReference>
<feature type="transmembrane region" description="Helical" evidence="1">
    <location>
        <begin position="99"/>
        <end position="117"/>
    </location>
</feature>
<dbReference type="GO" id="GO:0035556">
    <property type="term" value="P:intracellular signal transduction"/>
    <property type="evidence" value="ECO:0007669"/>
    <property type="project" value="InterPro"/>
</dbReference>
<proteinExistence type="predicted"/>
<dbReference type="CDD" id="cd07302">
    <property type="entry name" value="CHD"/>
    <property type="match status" value="1"/>
</dbReference>
<feature type="domain" description="Guanylate cyclase" evidence="2">
    <location>
        <begin position="263"/>
        <end position="396"/>
    </location>
</feature>
<dbReference type="InterPro" id="IPR029787">
    <property type="entry name" value="Nucleotide_cyclase"/>
</dbReference>
<dbReference type="Proteomes" id="UP000463224">
    <property type="component" value="Unassembled WGS sequence"/>
</dbReference>
<reference evidence="3 4" key="1">
    <citation type="submission" date="2019-12" db="EMBL/GenBank/DDBJ databases">
        <title>Nitratireductor arenosus sp. nov., Isolated from sea sand, Jeju island, South Korea.</title>
        <authorList>
            <person name="Kim W."/>
        </authorList>
    </citation>
    <scope>NUCLEOTIDE SEQUENCE [LARGE SCALE GENOMIC DNA]</scope>
    <source>
        <strain evidence="3 4">CAU 1489</strain>
    </source>
</reference>
<dbReference type="PROSITE" id="PS50125">
    <property type="entry name" value="GUANYLATE_CYCLASE_2"/>
    <property type="match status" value="1"/>
</dbReference>
<accession>A0A844QCR5</accession>
<dbReference type="RefSeq" id="WP_156711357.1">
    <property type="nucleotide sequence ID" value="NZ_WPHG01000001.1"/>
</dbReference>
<feature type="transmembrane region" description="Helical" evidence="1">
    <location>
        <begin position="190"/>
        <end position="213"/>
    </location>
</feature>
<evidence type="ECO:0000259" key="2">
    <source>
        <dbReference type="PROSITE" id="PS50125"/>
    </source>
</evidence>
<dbReference type="Pfam" id="PF00211">
    <property type="entry name" value="Guanylate_cyc"/>
    <property type="match status" value="1"/>
</dbReference>
<dbReference type="Gene3D" id="3.30.70.1230">
    <property type="entry name" value="Nucleotide cyclase"/>
    <property type="match status" value="1"/>
</dbReference>
<dbReference type="GO" id="GO:0004016">
    <property type="term" value="F:adenylate cyclase activity"/>
    <property type="evidence" value="ECO:0007669"/>
    <property type="project" value="UniProtKB-ARBA"/>
</dbReference>
<feature type="transmembrane region" description="Helical" evidence="1">
    <location>
        <begin position="35"/>
        <end position="54"/>
    </location>
</feature>
<dbReference type="AlphaFoldDB" id="A0A844QCR5"/>
<dbReference type="InterPro" id="IPR050697">
    <property type="entry name" value="Adenylyl/Guanylyl_Cyclase_3/4"/>
</dbReference>
<feature type="transmembrane region" description="Helical" evidence="1">
    <location>
        <begin position="123"/>
        <end position="142"/>
    </location>
</feature>
<comment type="caution">
    <text evidence="3">The sequence shown here is derived from an EMBL/GenBank/DDBJ whole genome shotgun (WGS) entry which is preliminary data.</text>
</comment>
<dbReference type="SUPFAM" id="SSF55073">
    <property type="entry name" value="Nucleotide cyclase"/>
    <property type="match status" value="1"/>
</dbReference>
<evidence type="ECO:0000256" key="1">
    <source>
        <dbReference type="SAM" id="Phobius"/>
    </source>
</evidence>
<dbReference type="SMART" id="SM00044">
    <property type="entry name" value="CYCc"/>
    <property type="match status" value="1"/>
</dbReference>